<dbReference type="AlphaFoldDB" id="A0A0P1NX06"/>
<proteinExistence type="predicted"/>
<name>A0A0P1NX06_9BACT</name>
<dbReference type="RefSeq" id="WP_092350303.1">
    <property type="nucleotide sequence ID" value="NZ_CZVW01000015.1"/>
</dbReference>
<evidence type="ECO:0000313" key="1">
    <source>
        <dbReference type="EMBL" id="CUT03154.1"/>
    </source>
</evidence>
<dbReference type="OrthoDB" id="9811539at2"/>
<keyword evidence="2" id="KW-1185">Reference proteome</keyword>
<evidence type="ECO:0000313" key="2">
    <source>
        <dbReference type="Proteomes" id="UP000199197"/>
    </source>
</evidence>
<organism evidence="1 2">
    <name type="scientific">Candidatus Chryseopegocella kryptomonas</name>
    <dbReference type="NCBI Taxonomy" id="1633643"/>
    <lineage>
        <taxon>Bacteria</taxon>
        <taxon>Pseudomonadati</taxon>
        <taxon>Candidatus Kryptoniota</taxon>
        <taxon>Candidatus Chryseopegocella</taxon>
    </lineage>
</organism>
<dbReference type="Proteomes" id="UP000199197">
    <property type="component" value="Unassembled WGS sequence"/>
</dbReference>
<protein>
    <submittedName>
        <fullName evidence="1">Uncharacterized protein</fullName>
    </submittedName>
</protein>
<accession>A0A0P1NX06</accession>
<reference evidence="2" key="1">
    <citation type="submission" date="2015-11" db="EMBL/GenBank/DDBJ databases">
        <authorList>
            <person name="Varghese N."/>
        </authorList>
    </citation>
    <scope>NUCLEOTIDE SEQUENCE [LARGE SCALE GENOMIC DNA]</scope>
    <source>
        <strain evidence="2">JGI-23</strain>
    </source>
</reference>
<dbReference type="EMBL" id="CZVW01000015">
    <property type="protein sequence ID" value="CUT03154.1"/>
    <property type="molecule type" value="Genomic_DNA"/>
</dbReference>
<gene>
    <name evidence="1" type="ORF">JGI23_01413</name>
</gene>
<sequence>MKQELIHMIENELMKPKQITEQVINHILSHYSYTLDQIDEFFEEELKNLEDYEIDLLFSPVFTPKISDKAVFSKILDEVVLTGEDISEIIDLLDSKGLQTTFYVNFKKGDEVVEKKFTVKLNRVNLERYVKLLNLDCQPSKQISRAIDVVFGQDADKVKAMLRDKFWKEGWREEFLRAYFVYVAGNREISIEKFEFLLKVLRGNPTASDIYEIYNLMSDVINWTQTQVDVLKTGRKQFFNEMIEQTYREEGSDKRITKDVELKQRENELRYYFEIKEEIGYIIENMKELLPVNNANRMAKI</sequence>